<dbReference type="GO" id="GO:0008168">
    <property type="term" value="F:methyltransferase activity"/>
    <property type="evidence" value="ECO:0007669"/>
    <property type="project" value="UniProtKB-KW"/>
</dbReference>
<dbReference type="SUPFAM" id="SSF53335">
    <property type="entry name" value="S-adenosyl-L-methionine-dependent methyltransferases"/>
    <property type="match status" value="1"/>
</dbReference>
<evidence type="ECO:0000313" key="3">
    <source>
        <dbReference type="EMBL" id="MBC6678483.1"/>
    </source>
</evidence>
<sequence>MKYHIEKNTIQETLVIPLYARALCTRRFPHLFSDPLSVELLEQLDYDFSALERTSGSLTQTFGAMEAAMRQSDLAWEVRDYLADHPQAAVVNLGCGLDQTGRSCDNGQCRLYNIDLPDVMAVREALLPAGEREKNLTADLNDLSWFDAIDTPLEDGAVFFAAGVFYYFRTEQVQALCAAMAERFPGGRLVFDAAGPTAVKLMLKTWVKQAGIRDVGAYFSVRDAEKELPAWSDRISVSSRGYMLGYQDLRGPGVRSIHRLLARAADGPLKLQIVRMAFQKSHGGHRPDRRALGIDGAVGTVCRPGD</sequence>
<keyword evidence="4" id="KW-1185">Reference proteome</keyword>
<evidence type="ECO:0000256" key="2">
    <source>
        <dbReference type="ARBA" id="ARBA00022679"/>
    </source>
</evidence>
<proteinExistence type="predicted"/>
<reference evidence="3" key="1">
    <citation type="submission" date="2020-08" db="EMBL/GenBank/DDBJ databases">
        <title>Genome public.</title>
        <authorList>
            <person name="Liu C."/>
            <person name="Sun Q."/>
        </authorList>
    </citation>
    <scope>NUCLEOTIDE SEQUENCE</scope>
    <source>
        <strain evidence="3">BX12</strain>
    </source>
</reference>
<dbReference type="InterPro" id="IPR029063">
    <property type="entry name" value="SAM-dependent_MTases_sf"/>
</dbReference>
<gene>
    <name evidence="3" type="ORF">H9L42_01390</name>
</gene>
<name>A0A923NGC8_9FIRM</name>
<accession>A0A923NGC8</accession>
<organism evidence="3 4">
    <name type="scientific">Zhenpiania hominis</name>
    <dbReference type="NCBI Taxonomy" id="2763644"/>
    <lineage>
        <taxon>Bacteria</taxon>
        <taxon>Bacillati</taxon>
        <taxon>Bacillota</taxon>
        <taxon>Clostridia</taxon>
        <taxon>Peptostreptococcales</taxon>
        <taxon>Anaerovoracaceae</taxon>
        <taxon>Zhenpiania</taxon>
    </lineage>
</organism>
<dbReference type="AlphaFoldDB" id="A0A923NGC8"/>
<dbReference type="Gene3D" id="3.40.50.150">
    <property type="entry name" value="Vaccinia Virus protein VP39"/>
    <property type="match status" value="1"/>
</dbReference>
<comment type="caution">
    <text evidence="3">The sequence shown here is derived from an EMBL/GenBank/DDBJ whole genome shotgun (WGS) entry which is preliminary data.</text>
</comment>
<dbReference type="EMBL" id="JACRYT010000001">
    <property type="protein sequence ID" value="MBC6678483.1"/>
    <property type="molecule type" value="Genomic_DNA"/>
</dbReference>
<keyword evidence="2" id="KW-0808">Transferase</keyword>
<keyword evidence="1 3" id="KW-0489">Methyltransferase</keyword>
<dbReference type="Pfam" id="PF04072">
    <property type="entry name" value="LCM"/>
    <property type="match status" value="1"/>
</dbReference>
<dbReference type="InterPro" id="IPR007213">
    <property type="entry name" value="Ppm1/Ppm2/Tcmp"/>
</dbReference>
<protein>
    <submittedName>
        <fullName evidence="3">Class I SAM-dependent methyltransferase</fullName>
    </submittedName>
</protein>
<dbReference type="PANTHER" id="PTHR43619">
    <property type="entry name" value="S-ADENOSYL-L-METHIONINE-DEPENDENT METHYLTRANSFERASE YKTD-RELATED"/>
    <property type="match status" value="1"/>
</dbReference>
<dbReference type="PANTHER" id="PTHR43619:SF2">
    <property type="entry name" value="S-ADENOSYL-L-METHIONINE-DEPENDENT METHYLTRANSFERASES SUPERFAMILY PROTEIN"/>
    <property type="match status" value="1"/>
</dbReference>
<evidence type="ECO:0000256" key="1">
    <source>
        <dbReference type="ARBA" id="ARBA00022603"/>
    </source>
</evidence>
<dbReference type="GO" id="GO:0032259">
    <property type="term" value="P:methylation"/>
    <property type="evidence" value="ECO:0007669"/>
    <property type="project" value="UniProtKB-KW"/>
</dbReference>
<evidence type="ECO:0000313" key="4">
    <source>
        <dbReference type="Proteomes" id="UP000602647"/>
    </source>
</evidence>
<dbReference type="Proteomes" id="UP000602647">
    <property type="component" value="Unassembled WGS sequence"/>
</dbReference>
<dbReference type="RefSeq" id="WP_187301663.1">
    <property type="nucleotide sequence ID" value="NZ_JACRYT010000001.1"/>
</dbReference>